<sequence>MERAIRPPLGGPRRWCGPYAVIEEIVVEMLARAGDWSANQRLCLANSSPATSTRSPYCGDYAQRRLAADVSHPSPTRRPEVRAHIACLNRSFGHDRTVKTPSPKSGTPGAARNVHGLVE</sequence>
<gene>
    <name evidence="2" type="ORF">MHPYR_340038</name>
</gene>
<dbReference type="AlphaFoldDB" id="A0A1Y5PH38"/>
<reference evidence="2" key="1">
    <citation type="submission" date="2016-03" db="EMBL/GenBank/DDBJ databases">
        <authorList>
            <person name="Ploux O."/>
        </authorList>
    </citation>
    <scope>NUCLEOTIDE SEQUENCE</scope>
    <source>
        <strain evidence="2">UC10</strain>
    </source>
</reference>
<evidence type="ECO:0000256" key="1">
    <source>
        <dbReference type="SAM" id="MobiDB-lite"/>
    </source>
</evidence>
<name>A0A1Y5PH38_9MYCO</name>
<accession>A0A1Y5PH38</accession>
<proteinExistence type="predicted"/>
<protein>
    <submittedName>
        <fullName evidence="2">Uncharacterized protein</fullName>
    </submittedName>
</protein>
<evidence type="ECO:0000313" key="2">
    <source>
        <dbReference type="EMBL" id="SBS76629.1"/>
    </source>
</evidence>
<dbReference type="EMBL" id="FLQS01000028">
    <property type="protein sequence ID" value="SBS76629.1"/>
    <property type="molecule type" value="Genomic_DNA"/>
</dbReference>
<organism evidence="2">
    <name type="scientific">uncultured Mycobacterium sp</name>
    <dbReference type="NCBI Taxonomy" id="171292"/>
    <lineage>
        <taxon>Bacteria</taxon>
        <taxon>Bacillati</taxon>
        <taxon>Actinomycetota</taxon>
        <taxon>Actinomycetes</taxon>
        <taxon>Mycobacteriales</taxon>
        <taxon>Mycobacteriaceae</taxon>
        <taxon>Mycobacterium</taxon>
        <taxon>environmental samples</taxon>
    </lineage>
</organism>
<feature type="region of interest" description="Disordered" evidence="1">
    <location>
        <begin position="92"/>
        <end position="119"/>
    </location>
</feature>